<organism evidence="2 3">
    <name type="scientific">Effrenium voratum</name>
    <dbReference type="NCBI Taxonomy" id="2562239"/>
    <lineage>
        <taxon>Eukaryota</taxon>
        <taxon>Sar</taxon>
        <taxon>Alveolata</taxon>
        <taxon>Dinophyceae</taxon>
        <taxon>Suessiales</taxon>
        <taxon>Symbiodiniaceae</taxon>
        <taxon>Effrenium</taxon>
    </lineage>
</organism>
<protein>
    <recommendedName>
        <fullName evidence="1">DAGKc domain-containing protein</fullName>
    </recommendedName>
</protein>
<dbReference type="SUPFAM" id="SSF111331">
    <property type="entry name" value="NAD kinase/diacylglycerol kinase-like"/>
    <property type="match status" value="1"/>
</dbReference>
<dbReference type="InterPro" id="IPR017438">
    <property type="entry name" value="ATP-NAD_kinase_N"/>
</dbReference>
<dbReference type="AlphaFoldDB" id="A0AA36MU56"/>
<dbReference type="GO" id="GO:0046512">
    <property type="term" value="P:sphingosine biosynthetic process"/>
    <property type="evidence" value="ECO:0007669"/>
    <property type="project" value="TreeGrafter"/>
</dbReference>
<dbReference type="PANTHER" id="PTHR12358">
    <property type="entry name" value="SPHINGOSINE KINASE"/>
    <property type="match status" value="1"/>
</dbReference>
<gene>
    <name evidence="2" type="ORF">EVOR1521_LOCUS8120</name>
</gene>
<comment type="caution">
    <text evidence="2">The sequence shown here is derived from an EMBL/GenBank/DDBJ whole genome shotgun (WGS) entry which is preliminary data.</text>
</comment>
<evidence type="ECO:0000313" key="3">
    <source>
        <dbReference type="Proteomes" id="UP001178507"/>
    </source>
</evidence>
<dbReference type="PANTHER" id="PTHR12358:SF31">
    <property type="entry name" value="ACYLGLYCEROL KINASE, MITOCHONDRIAL"/>
    <property type="match status" value="1"/>
</dbReference>
<accession>A0AA36MU56</accession>
<dbReference type="InterPro" id="IPR016064">
    <property type="entry name" value="NAD/diacylglycerol_kinase_sf"/>
</dbReference>
<dbReference type="GO" id="GO:0016020">
    <property type="term" value="C:membrane"/>
    <property type="evidence" value="ECO:0007669"/>
    <property type="project" value="TreeGrafter"/>
</dbReference>
<proteinExistence type="predicted"/>
<feature type="domain" description="DAGKc" evidence="1">
    <location>
        <begin position="99"/>
        <end position="242"/>
    </location>
</feature>
<evidence type="ECO:0000313" key="2">
    <source>
        <dbReference type="EMBL" id="CAJ1380071.1"/>
    </source>
</evidence>
<dbReference type="Gene3D" id="2.60.200.40">
    <property type="match status" value="1"/>
</dbReference>
<name>A0AA36MU56_9DINO</name>
<dbReference type="Pfam" id="PF00781">
    <property type="entry name" value="DAGK_cat"/>
    <property type="match status" value="1"/>
</dbReference>
<keyword evidence="3" id="KW-1185">Reference proteome</keyword>
<evidence type="ECO:0000259" key="1">
    <source>
        <dbReference type="PROSITE" id="PS50146"/>
    </source>
</evidence>
<dbReference type="InterPro" id="IPR001206">
    <property type="entry name" value="Diacylglycerol_kinase_cat_dom"/>
</dbReference>
<dbReference type="Proteomes" id="UP001178507">
    <property type="component" value="Unassembled WGS sequence"/>
</dbReference>
<dbReference type="GO" id="GO:0016773">
    <property type="term" value="F:phosphotransferase activity, alcohol group as acceptor"/>
    <property type="evidence" value="ECO:0007669"/>
    <property type="project" value="UniProtKB-ARBA"/>
</dbReference>
<dbReference type="GO" id="GO:0005737">
    <property type="term" value="C:cytoplasm"/>
    <property type="evidence" value="ECO:0007669"/>
    <property type="project" value="TreeGrafter"/>
</dbReference>
<reference evidence="2" key="1">
    <citation type="submission" date="2023-08" db="EMBL/GenBank/DDBJ databases">
        <authorList>
            <person name="Chen Y."/>
            <person name="Shah S."/>
            <person name="Dougan E. K."/>
            <person name="Thang M."/>
            <person name="Chan C."/>
        </authorList>
    </citation>
    <scope>NUCLEOTIDE SEQUENCE</scope>
</reference>
<dbReference type="SMART" id="SM00046">
    <property type="entry name" value="DAGKc"/>
    <property type="match status" value="1"/>
</dbReference>
<dbReference type="Gene3D" id="3.40.50.10330">
    <property type="entry name" value="Probable inorganic polyphosphate/atp-NAD kinase, domain 1"/>
    <property type="match status" value="1"/>
</dbReference>
<dbReference type="EMBL" id="CAUJNA010000680">
    <property type="protein sequence ID" value="CAJ1380071.1"/>
    <property type="molecule type" value="Genomic_DNA"/>
</dbReference>
<dbReference type="PROSITE" id="PS50146">
    <property type="entry name" value="DAGK"/>
    <property type="match status" value="1"/>
</dbReference>
<dbReference type="GO" id="GO:0001727">
    <property type="term" value="F:lipid kinase activity"/>
    <property type="evidence" value="ECO:0007669"/>
    <property type="project" value="TreeGrafter"/>
</dbReference>
<dbReference type="InterPro" id="IPR050187">
    <property type="entry name" value="Lipid_Phosphate_FormReg"/>
</dbReference>
<sequence>MDLAGAFHGAAYVASAHAQGVALAPEAVPRCGARKPPAELKFADLLGAVLEDGHLRFIHCPRGRSGCRVREDVVLEVSGERPAVEAWVKEVCDKCHANKSPRRYQVFVNPASGAGHAAGIWRKAKSLLAALPYLECQEVFTQWAGDAEERAARLELQSCDGIIVVSGDGMVHEVFNGLCQRLDASAALAQIAVGHIPAGSGNALAKSILEGAGEAYGVLDAAFLIAKGRTQALDLMRVQAEAMAGVGPRSSFLNFSGAIVADIDLGSEALRCLGGCRFQVWTALCLARPRALLADLWYLPPGAPLPAQAPQLEDELTAPWEKISGSFSLFFATNTAWACYDVHLAPGLALGGSGWRICLCRDFSRLRLTKCLLAMESGKHVAQEGVELLECQAFRVAPSGGEGRFSLDGEEVPFKPIQFWPSTPGRVLGAPEDLSESTGGARI</sequence>